<geneLocation type="plasmid" evidence="1 2">
    <name>pM018</name>
</geneLocation>
<protein>
    <submittedName>
        <fullName evidence="1">Uncharacterized protein</fullName>
    </submittedName>
</protein>
<dbReference type="AlphaFoldDB" id="A0A7R7RRQ7"/>
<name>A0A7R7RRQ7_MYCIT</name>
<gene>
    <name evidence="1" type="ORF">MINTM018_52510</name>
</gene>
<sequence>MIAPLPSAMPRKANVIHQQILAALIAQPSRSNRLAQNVSEENVDRMAARWIR</sequence>
<evidence type="ECO:0000313" key="1">
    <source>
        <dbReference type="EMBL" id="BCP02482.1"/>
    </source>
</evidence>
<dbReference type="Proteomes" id="UP000595205">
    <property type="component" value="Plasmid pM018"/>
</dbReference>
<keyword evidence="1" id="KW-0614">Plasmid</keyword>
<evidence type="ECO:0000313" key="2">
    <source>
        <dbReference type="Proteomes" id="UP000595205"/>
    </source>
</evidence>
<accession>A0A7R7RRQ7</accession>
<dbReference type="EMBL" id="AP024256">
    <property type="protein sequence ID" value="BCP02482.1"/>
    <property type="molecule type" value="Genomic_DNA"/>
</dbReference>
<reference evidence="1 2" key="1">
    <citation type="submission" date="2020-12" db="EMBL/GenBank/DDBJ databases">
        <title>Genome sequence of clinical Mycobacterium intracellulare strains.</title>
        <authorList>
            <person name="Tateishi Y."/>
            <person name="Matsumoto S."/>
            <person name="Fukushima Y."/>
            <person name="Nakajima C."/>
            <person name="Suzuki Y."/>
        </authorList>
    </citation>
    <scope>NUCLEOTIDE SEQUENCE [LARGE SCALE GENOMIC DNA]</scope>
    <source>
        <strain evidence="1 2">M018</strain>
        <plasmid evidence="1 2">pM018</plasmid>
    </source>
</reference>
<proteinExistence type="predicted"/>
<dbReference type="RefSeq" id="WP_202349096.1">
    <property type="nucleotide sequence ID" value="NZ_AP024256.1"/>
</dbReference>
<organism evidence="1 2">
    <name type="scientific">Mycobacterium intracellulare</name>
    <dbReference type="NCBI Taxonomy" id="1767"/>
    <lineage>
        <taxon>Bacteria</taxon>
        <taxon>Bacillati</taxon>
        <taxon>Actinomycetota</taxon>
        <taxon>Actinomycetes</taxon>
        <taxon>Mycobacteriales</taxon>
        <taxon>Mycobacteriaceae</taxon>
        <taxon>Mycobacterium</taxon>
        <taxon>Mycobacterium avium complex (MAC)</taxon>
    </lineage>
</organism>